<keyword evidence="4" id="KW-1185">Reference proteome</keyword>
<dbReference type="GO" id="GO:0006935">
    <property type="term" value="P:chemotaxis"/>
    <property type="evidence" value="ECO:0007669"/>
    <property type="project" value="UniProtKB-KW"/>
</dbReference>
<dbReference type="AlphaFoldDB" id="A0A845L0D5"/>
<name>A0A845L0D5_9FIRM</name>
<dbReference type="Gene3D" id="3.40.1550.10">
    <property type="entry name" value="CheC-like"/>
    <property type="match status" value="1"/>
</dbReference>
<dbReference type="Pfam" id="PF13690">
    <property type="entry name" value="CheX"/>
    <property type="match status" value="1"/>
</dbReference>
<evidence type="ECO:0000259" key="2">
    <source>
        <dbReference type="Pfam" id="PF13690"/>
    </source>
</evidence>
<dbReference type="RefSeq" id="WP_161258308.1">
    <property type="nucleotide sequence ID" value="NZ_WXEY01000008.1"/>
</dbReference>
<organism evidence="3 4">
    <name type="scientific">Heliomicrobium undosum</name>
    <dbReference type="NCBI Taxonomy" id="121734"/>
    <lineage>
        <taxon>Bacteria</taxon>
        <taxon>Bacillati</taxon>
        <taxon>Bacillota</taxon>
        <taxon>Clostridia</taxon>
        <taxon>Eubacteriales</taxon>
        <taxon>Heliobacteriaceae</taxon>
        <taxon>Heliomicrobium</taxon>
    </lineage>
</organism>
<evidence type="ECO:0000313" key="3">
    <source>
        <dbReference type="EMBL" id="MZP29952.1"/>
    </source>
</evidence>
<dbReference type="PANTHER" id="PTHR39452">
    <property type="entry name" value="CHEY-P PHOSPHATASE CHEX"/>
    <property type="match status" value="1"/>
</dbReference>
<dbReference type="InterPro" id="IPR038756">
    <property type="entry name" value="CheX-like"/>
</dbReference>
<comment type="caution">
    <text evidence="3">The sequence shown here is derived from an EMBL/GenBank/DDBJ whole genome shotgun (WGS) entry which is preliminary data.</text>
</comment>
<accession>A0A845L0D5</accession>
<dbReference type="PANTHER" id="PTHR39452:SF1">
    <property type="entry name" value="CHEY-P PHOSPHATASE CHEX"/>
    <property type="match status" value="1"/>
</dbReference>
<dbReference type="InterPro" id="IPR028051">
    <property type="entry name" value="CheX-like_dom"/>
</dbReference>
<evidence type="ECO:0000313" key="4">
    <source>
        <dbReference type="Proteomes" id="UP000463470"/>
    </source>
</evidence>
<feature type="domain" description="Chemotaxis phosphatase CheX-like" evidence="2">
    <location>
        <begin position="43"/>
        <end position="132"/>
    </location>
</feature>
<dbReference type="InterPro" id="IPR028976">
    <property type="entry name" value="CheC-like_sf"/>
</dbReference>
<keyword evidence="1" id="KW-0145">Chemotaxis</keyword>
<proteinExistence type="predicted"/>
<dbReference type="OrthoDB" id="9788100at2"/>
<dbReference type="Proteomes" id="UP000463470">
    <property type="component" value="Unassembled WGS sequence"/>
</dbReference>
<gene>
    <name evidence="3" type="ORF">GTO91_09575</name>
</gene>
<dbReference type="CDD" id="cd17906">
    <property type="entry name" value="CheX"/>
    <property type="match status" value="1"/>
</dbReference>
<dbReference type="EMBL" id="WXEY01000008">
    <property type="protein sequence ID" value="MZP29952.1"/>
    <property type="molecule type" value="Genomic_DNA"/>
</dbReference>
<sequence length="156" mass="16684">MDERMTKPFSEAVVNIFRQMADIDVEIESGPSPDSDEIRSLGVTSILTFAGKVKGRFLLDLDTELALHLAQTVAGGEYDSVKDHMVLASVSEMNNIISGNAITRLNNEYGLSLRLAPPIVFAGNDVIIAIPKIASASVNCKTAHGRLKASVAISKA</sequence>
<evidence type="ECO:0000256" key="1">
    <source>
        <dbReference type="ARBA" id="ARBA00022500"/>
    </source>
</evidence>
<protein>
    <submittedName>
        <fullName evidence="3">Chemotaxis protein CheX</fullName>
    </submittedName>
</protein>
<reference evidence="3 4" key="1">
    <citation type="submission" date="2020-01" db="EMBL/GenBank/DDBJ databases">
        <title>Whole-genome sequence of Heliobacterium undosum DSM 13378.</title>
        <authorList>
            <person name="Kyndt J.A."/>
            <person name="Meyer T.E."/>
        </authorList>
    </citation>
    <scope>NUCLEOTIDE SEQUENCE [LARGE SCALE GENOMIC DNA]</scope>
    <source>
        <strain evidence="3 4">DSM 13378</strain>
    </source>
</reference>
<dbReference type="SUPFAM" id="SSF103039">
    <property type="entry name" value="CheC-like"/>
    <property type="match status" value="1"/>
</dbReference>